<dbReference type="eggNOG" id="ENOG502Z84N">
    <property type="taxonomic scope" value="Bacteria"/>
</dbReference>
<reference evidence="2 3" key="5">
    <citation type="journal article" date="2010" name="Appl. Environ. Microbiol.">
        <title>phrR-like gene praR of Azorhizobium caulinodans ORS571 is essential for symbiosis with Sesbania rostrata and is involved in expression of reb genes.</title>
        <authorList>
            <person name="Akiba N."/>
            <person name="Aono T."/>
            <person name="Toyazaki H."/>
            <person name="Sato S."/>
            <person name="Oyaizu H."/>
        </authorList>
    </citation>
    <scope>NUCLEOTIDE SEQUENCE [LARGE SCALE GENOMIC DNA]</scope>
    <source>
        <strain evidence="3">ATCC 43989 / DSM 5975 / JCM 20966 / LMG 6465 / NBRC 14845 / NCIMB 13405 / ORS 571</strain>
    </source>
</reference>
<reference evidence="2 3" key="4">
    <citation type="journal article" date="2009" name="Appl. Environ. Microbiol.">
        <title>Comparative genome-wide transcriptional profiling of Azorhizobium caulinodans ORS571 grown under free-living and symbiotic conditions.</title>
        <authorList>
            <person name="Tsukada S."/>
            <person name="Aono T."/>
            <person name="Akiba N."/>
            <person name="Lee KB."/>
            <person name="Liu CT."/>
            <person name="Toyazaki H."/>
            <person name="Oyaizu H."/>
        </authorList>
    </citation>
    <scope>NUCLEOTIDE SEQUENCE [LARGE SCALE GENOMIC DNA]</scope>
    <source>
        <strain evidence="3">ATCC 43989 / DSM 5975 / JCM 20966 / LMG 6465 / NBRC 14845 / NCIMB 13405 / ORS 571</strain>
    </source>
</reference>
<dbReference type="Proteomes" id="UP000000270">
    <property type="component" value="Chromosome"/>
</dbReference>
<feature type="transmembrane region" description="Helical" evidence="1">
    <location>
        <begin position="241"/>
        <end position="261"/>
    </location>
</feature>
<gene>
    <name evidence="2" type="ordered locus">AZC_0412</name>
</gene>
<reference evidence="2 3" key="6">
    <citation type="journal article" date="2011" name="Appl. Environ. Microbiol.">
        <title>Involvement of the azorhizobial chromosome partition gene (parA) in the onset of bacteroid differentiation during Sesbania rostrata stem nodule development.</title>
        <authorList>
            <person name="Liu CT."/>
            <person name="Lee KB."/>
            <person name="Wang YS."/>
            <person name="Peng MH."/>
            <person name="Lee KT."/>
            <person name="Suzuki S."/>
            <person name="Suzuki T."/>
            <person name="Oyaizu H."/>
        </authorList>
    </citation>
    <scope>NUCLEOTIDE SEQUENCE [LARGE SCALE GENOMIC DNA]</scope>
    <source>
        <strain evidence="3">ATCC 43989 / DSM 5975 / JCM 20966 / LMG 6465 / NBRC 14845 / NCIMB 13405 / ORS 571</strain>
    </source>
</reference>
<dbReference type="RefSeq" id="WP_012168943.1">
    <property type="nucleotide sequence ID" value="NC_009937.1"/>
</dbReference>
<feature type="transmembrane region" description="Helical" evidence="1">
    <location>
        <begin position="208"/>
        <end position="235"/>
    </location>
</feature>
<evidence type="ECO:0008006" key="4">
    <source>
        <dbReference type="Google" id="ProtNLM"/>
    </source>
</evidence>
<feature type="transmembrane region" description="Helical" evidence="1">
    <location>
        <begin position="59"/>
        <end position="77"/>
    </location>
</feature>
<name>A8ILT5_AZOC5</name>
<dbReference type="HOGENOM" id="CLU_064904_0_0_5"/>
<evidence type="ECO:0000256" key="1">
    <source>
        <dbReference type="SAM" id="Phobius"/>
    </source>
</evidence>
<dbReference type="EMBL" id="AP009384">
    <property type="protein sequence ID" value="BAF86410.1"/>
    <property type="molecule type" value="Genomic_DNA"/>
</dbReference>
<accession>A8ILT5</accession>
<reference evidence="2 3" key="1">
    <citation type="journal article" date="2007" name="Appl. Environ. Microbiol.">
        <title>Rhizobial factors required for stem nodule maturation and maintenance in Sesbania rostrata-Azorhizobium caulinodans ORS571 symbiosis.</title>
        <authorList>
            <person name="Suzuki S."/>
            <person name="Aono T."/>
            <person name="Lee KB."/>
            <person name="Suzuki T."/>
            <person name="Liu CT."/>
            <person name="Miwa H."/>
            <person name="Wakao S."/>
            <person name="Iki T."/>
            <person name="Oyaizu H."/>
        </authorList>
    </citation>
    <scope>NUCLEOTIDE SEQUENCE [LARGE SCALE GENOMIC DNA]</scope>
    <source>
        <strain evidence="3">ATCC 43989 / DSM 5975 / JCM 20966 / LMG 6465 / NBRC 14845 / NCIMB 13405 / ORS 571</strain>
    </source>
</reference>
<proteinExistence type="predicted"/>
<keyword evidence="1" id="KW-0812">Transmembrane</keyword>
<evidence type="ECO:0000313" key="3">
    <source>
        <dbReference type="Proteomes" id="UP000000270"/>
    </source>
</evidence>
<dbReference type="KEGG" id="azc:AZC_0412"/>
<reference evidence="3" key="2">
    <citation type="submission" date="2007-04" db="EMBL/GenBank/DDBJ databases">
        <title>Complete genome sequence of the nitrogen-fixing bacterium Azorhizobium caulinodans ORS571.</title>
        <authorList>
            <person name="Lee K.B."/>
            <person name="Backer P.D."/>
            <person name="Aono T."/>
            <person name="Liu C.T."/>
            <person name="Suzuki S."/>
            <person name="Suzuki T."/>
            <person name="Kaneko T."/>
            <person name="Yamada M."/>
            <person name="Tabata S."/>
            <person name="Kupfer D.M."/>
            <person name="Najar F.Z."/>
            <person name="Wiley G.B."/>
            <person name="Roe B."/>
            <person name="Binnewies T."/>
            <person name="Ussery D."/>
            <person name="Vereecke D."/>
            <person name="Gevers D."/>
            <person name="Holsters M."/>
            <person name="Oyaizu H."/>
        </authorList>
    </citation>
    <scope>NUCLEOTIDE SEQUENCE [LARGE SCALE GENOMIC DNA]</scope>
    <source>
        <strain evidence="3">ATCC 43989 / DSM 5975 / JCM 20966 / LMG 6465 / NBRC 14845 / NCIMB 13405 / ORS 571</strain>
    </source>
</reference>
<reference evidence="2 3" key="3">
    <citation type="journal article" date="2008" name="BMC Genomics">
        <title>The genome of the versatile nitrogen fixer Azorhizobium caulinodans ORS571.</title>
        <authorList>
            <person name="Lee KB."/>
            <person name="Backer P.D."/>
            <person name="Aono T."/>
            <person name="Liu CT."/>
            <person name="Suzuki S."/>
            <person name="Suzuki T."/>
            <person name="Kaneko T."/>
            <person name="Yamada M."/>
            <person name="Tabata S."/>
            <person name="Kupfer D.M."/>
            <person name="Najar F.Z."/>
            <person name="Wiley G.B."/>
            <person name="Roe B."/>
            <person name="Binnewies T.T."/>
            <person name="Ussery D.W."/>
            <person name="D'Haeze W."/>
            <person name="Herder J.D."/>
            <person name="Gevers D."/>
            <person name="Vereecke D."/>
            <person name="Holsters M."/>
            <person name="Oyaizu H."/>
        </authorList>
    </citation>
    <scope>NUCLEOTIDE SEQUENCE [LARGE SCALE GENOMIC DNA]</scope>
    <source>
        <strain evidence="3">ATCC 43989 / DSM 5975 / JCM 20966 / LMG 6465 / NBRC 14845 / NCIMB 13405 / ORS 571</strain>
    </source>
</reference>
<sequence length="306" mass="31416">MADFSILTAIGLVLRTWPFLLLRVALSGAIVLGYAAWVGGGAGLGAVSGAVLGAPGEGAAYGAAGGFVLASALLIWLRAYLLYLVKGGHIAVLVAAYDGQPLPGGFGQIAYALDVLKARFAEVNVLFVLDGLIRGVLRTICGLITALAGLVGLRPVANVLNAVLYVSTMFVDELILARNIRTGGDPFSGAQDALVLYAQNAVAILRNAVVLTLVMALLAAGLFALVVGPFGALAALFPGPLAYAGVALAGIAALTLVYAVAEPFCIACLLQTFIAVTDGQQPDPEWRGRLEGASARFRDLGARAIR</sequence>
<keyword evidence="1" id="KW-1133">Transmembrane helix</keyword>
<organism evidence="2 3">
    <name type="scientific">Azorhizobium caulinodans (strain ATCC 43989 / DSM 5975 / JCM 20966 / LMG 6465 / NBRC 14845 / NCIMB 13405 / ORS 571)</name>
    <dbReference type="NCBI Taxonomy" id="438753"/>
    <lineage>
        <taxon>Bacteria</taxon>
        <taxon>Pseudomonadati</taxon>
        <taxon>Pseudomonadota</taxon>
        <taxon>Alphaproteobacteria</taxon>
        <taxon>Hyphomicrobiales</taxon>
        <taxon>Xanthobacteraceae</taxon>
        <taxon>Azorhizobium</taxon>
    </lineage>
</organism>
<dbReference type="AlphaFoldDB" id="A8ILT5"/>
<keyword evidence="1" id="KW-0472">Membrane</keyword>
<protein>
    <recommendedName>
        <fullName evidence="4">Transmembrane protein</fullName>
    </recommendedName>
</protein>
<dbReference type="STRING" id="438753.AZC_0412"/>
<keyword evidence="3" id="KW-1185">Reference proteome</keyword>
<evidence type="ECO:0000313" key="2">
    <source>
        <dbReference type="EMBL" id="BAF86410.1"/>
    </source>
</evidence>